<dbReference type="RefSeq" id="WP_320313956.1">
    <property type="nucleotide sequence ID" value="NZ_JAVIKH010000011.1"/>
</dbReference>
<evidence type="ECO:0000256" key="2">
    <source>
        <dbReference type="ARBA" id="ARBA00008142"/>
    </source>
</evidence>
<evidence type="ECO:0000256" key="7">
    <source>
        <dbReference type="RuleBase" id="RU004011"/>
    </source>
</evidence>
<feature type="binding site" evidence="5 6">
    <location>
        <position position="112"/>
    </location>
    <ligand>
        <name>ATP</name>
        <dbReference type="ChEBI" id="CHEBI:30616"/>
    </ligand>
</feature>
<reference evidence="10" key="1">
    <citation type="submission" date="2023-07" db="EMBL/GenBank/DDBJ databases">
        <authorList>
            <person name="Colorado M.A."/>
            <person name="Villamil L.M."/>
            <person name="Melo J.F."/>
            <person name="Rodriguez J.A."/>
            <person name="Ruiz R.Y."/>
        </authorList>
    </citation>
    <scope>NUCLEOTIDE SEQUENCE [LARGE SCALE GENOMIC DNA]</scope>
    <source>
        <strain evidence="10">C33</strain>
    </source>
</reference>
<keyword evidence="5" id="KW-0067">ATP-binding</keyword>
<accession>A0ABU4WAK2</accession>
<comment type="caution">
    <text evidence="9">The sequence shown here is derived from an EMBL/GenBank/DDBJ whole genome shotgun (WGS) entry which is preliminary data.</text>
</comment>
<feature type="binding site" evidence="5 6">
    <location>
        <position position="102"/>
    </location>
    <ligand>
        <name>ATP</name>
        <dbReference type="ChEBI" id="CHEBI:30616"/>
    </ligand>
</feature>
<gene>
    <name evidence="5 9" type="primary">ndk</name>
    <name evidence="9" type="ORF">RFV38_08685</name>
</gene>
<dbReference type="InterPro" id="IPR034907">
    <property type="entry name" value="NDK-like_dom"/>
</dbReference>
<dbReference type="PROSITE" id="PS51374">
    <property type="entry name" value="NDPK_LIKE"/>
    <property type="match status" value="1"/>
</dbReference>
<sequence length="135" mass="15251">MERTLLIIKPDAVERKLIGEIIQRVERKGLEIKALKMENITLEKAQKHYEVHKGKDFYNSLIEFITSGPVVLMVLEGYNCISIVRGMAGSTSPINAVPGTIRGDFSLDTLKNIVHTSDCIESSEREIKNFFKNID</sequence>
<dbReference type="EMBL" id="JAVIKH010000011">
    <property type="protein sequence ID" value="MDX8336570.1"/>
    <property type="molecule type" value="Genomic_DNA"/>
</dbReference>
<feature type="binding site" evidence="5 6">
    <location>
        <position position="85"/>
    </location>
    <ligand>
        <name>ATP</name>
        <dbReference type="ChEBI" id="CHEBI:30616"/>
    </ligand>
</feature>
<comment type="subcellular location">
    <subcellularLocation>
        <location evidence="5">Cytoplasm</location>
    </subcellularLocation>
</comment>
<feature type="domain" description="Nucleoside diphosphate kinase-like" evidence="8">
    <location>
        <begin position="1"/>
        <end position="135"/>
    </location>
</feature>
<dbReference type="PRINTS" id="PR01243">
    <property type="entry name" value="NUCDPKINASE"/>
</dbReference>
<keyword evidence="5" id="KW-0597">Phosphoprotein</keyword>
<dbReference type="InterPro" id="IPR001564">
    <property type="entry name" value="Nucleoside_diP_kinase"/>
</dbReference>
<organism evidence="9 10">
    <name type="scientific">Candidatus Cetobacterium colombiensis</name>
    <dbReference type="NCBI Taxonomy" id="3073100"/>
    <lineage>
        <taxon>Bacteria</taxon>
        <taxon>Fusobacteriati</taxon>
        <taxon>Fusobacteriota</taxon>
        <taxon>Fusobacteriia</taxon>
        <taxon>Fusobacteriales</taxon>
        <taxon>Fusobacteriaceae</taxon>
        <taxon>Cetobacterium</taxon>
    </lineage>
</organism>
<keyword evidence="5" id="KW-0479">Metal-binding</keyword>
<dbReference type="InterPro" id="IPR036850">
    <property type="entry name" value="NDK-like_dom_sf"/>
</dbReference>
<feature type="binding site" evidence="5 6">
    <location>
        <position position="57"/>
    </location>
    <ligand>
        <name>ATP</name>
        <dbReference type="ChEBI" id="CHEBI:30616"/>
    </ligand>
</feature>
<evidence type="ECO:0000256" key="6">
    <source>
        <dbReference type="PROSITE-ProRule" id="PRU00706"/>
    </source>
</evidence>
<comment type="similarity">
    <text evidence="2 5 6 7">Belongs to the NDK family.</text>
</comment>
<dbReference type="PANTHER" id="PTHR11349">
    <property type="entry name" value="NUCLEOSIDE DIPHOSPHATE KINASE"/>
    <property type="match status" value="1"/>
</dbReference>
<evidence type="ECO:0000313" key="10">
    <source>
        <dbReference type="Proteomes" id="UP001279681"/>
    </source>
</evidence>
<comment type="function">
    <text evidence="5">Major role in the synthesis of nucleoside triphosphates other than ATP. The ATP gamma phosphate is transferred to the NDP beta phosphate via a ping-pong mechanism, using a phosphorylated active-site intermediate.</text>
</comment>
<evidence type="ECO:0000313" key="9">
    <source>
        <dbReference type="EMBL" id="MDX8336570.1"/>
    </source>
</evidence>
<feature type="active site" description="Pros-phosphohistidine intermediate" evidence="5 6">
    <location>
        <position position="115"/>
    </location>
</feature>
<keyword evidence="5" id="KW-0546">Nucleotide metabolism</keyword>
<dbReference type="SMART" id="SM00562">
    <property type="entry name" value="NDK"/>
    <property type="match status" value="1"/>
</dbReference>
<comment type="catalytic activity">
    <reaction evidence="5">
        <text>a ribonucleoside 5'-diphosphate + ATP = a ribonucleoside 5'-triphosphate + ADP</text>
        <dbReference type="Rhea" id="RHEA:18113"/>
        <dbReference type="ChEBI" id="CHEBI:30616"/>
        <dbReference type="ChEBI" id="CHEBI:57930"/>
        <dbReference type="ChEBI" id="CHEBI:61557"/>
        <dbReference type="ChEBI" id="CHEBI:456216"/>
        <dbReference type="EC" id="2.7.4.6"/>
    </reaction>
</comment>
<keyword evidence="5" id="KW-0460">Magnesium</keyword>
<proteinExistence type="inferred from homology"/>
<keyword evidence="5" id="KW-0963">Cytoplasm</keyword>
<evidence type="ECO:0000256" key="3">
    <source>
        <dbReference type="ARBA" id="ARBA00022679"/>
    </source>
</evidence>
<keyword evidence="5" id="KW-0547">Nucleotide-binding</keyword>
<comment type="cofactor">
    <cofactor evidence="1 5">
        <name>Mg(2+)</name>
        <dbReference type="ChEBI" id="CHEBI:18420"/>
    </cofactor>
</comment>
<feature type="binding site" evidence="5 6">
    <location>
        <position position="9"/>
    </location>
    <ligand>
        <name>ATP</name>
        <dbReference type="ChEBI" id="CHEBI:30616"/>
    </ligand>
</feature>
<dbReference type="SUPFAM" id="SSF54919">
    <property type="entry name" value="Nucleoside diphosphate kinase, NDK"/>
    <property type="match status" value="1"/>
</dbReference>
<dbReference type="GO" id="GO:0004550">
    <property type="term" value="F:nucleoside diphosphate kinase activity"/>
    <property type="evidence" value="ECO:0007669"/>
    <property type="project" value="UniProtKB-EC"/>
</dbReference>
<keyword evidence="3 5" id="KW-0808">Transferase</keyword>
<feature type="binding site" evidence="5 6">
    <location>
        <position position="91"/>
    </location>
    <ligand>
        <name>ATP</name>
        <dbReference type="ChEBI" id="CHEBI:30616"/>
    </ligand>
</feature>
<name>A0ABU4WAK2_9FUSO</name>
<dbReference type="HAMAP" id="MF_00451">
    <property type="entry name" value="NDP_kinase"/>
    <property type="match status" value="1"/>
</dbReference>
<keyword evidence="4 5" id="KW-0418">Kinase</keyword>
<dbReference type="EC" id="2.7.4.6" evidence="5"/>
<evidence type="ECO:0000256" key="4">
    <source>
        <dbReference type="ARBA" id="ARBA00022777"/>
    </source>
</evidence>
<dbReference type="Pfam" id="PF00334">
    <property type="entry name" value="NDK"/>
    <property type="match status" value="1"/>
</dbReference>
<comment type="catalytic activity">
    <reaction evidence="5">
        <text>a 2'-deoxyribonucleoside 5'-diphosphate + ATP = a 2'-deoxyribonucleoside 5'-triphosphate + ADP</text>
        <dbReference type="Rhea" id="RHEA:44640"/>
        <dbReference type="ChEBI" id="CHEBI:30616"/>
        <dbReference type="ChEBI" id="CHEBI:61560"/>
        <dbReference type="ChEBI" id="CHEBI:73316"/>
        <dbReference type="ChEBI" id="CHEBI:456216"/>
        <dbReference type="EC" id="2.7.4.6"/>
    </reaction>
</comment>
<keyword evidence="10" id="KW-1185">Reference proteome</keyword>
<dbReference type="Proteomes" id="UP001279681">
    <property type="component" value="Unassembled WGS sequence"/>
</dbReference>
<dbReference type="NCBIfam" id="NF001908">
    <property type="entry name" value="PRK00668.1"/>
    <property type="match status" value="1"/>
</dbReference>
<evidence type="ECO:0000256" key="1">
    <source>
        <dbReference type="ARBA" id="ARBA00001946"/>
    </source>
</evidence>
<dbReference type="CDD" id="cd04413">
    <property type="entry name" value="NDPk_I"/>
    <property type="match status" value="1"/>
</dbReference>
<comment type="subunit">
    <text evidence="5">Homotetramer.</text>
</comment>
<dbReference type="Gene3D" id="3.30.70.141">
    <property type="entry name" value="Nucleoside diphosphate kinase-like domain"/>
    <property type="match status" value="1"/>
</dbReference>
<evidence type="ECO:0000256" key="5">
    <source>
        <dbReference type="HAMAP-Rule" id="MF_00451"/>
    </source>
</evidence>
<evidence type="ECO:0000259" key="8">
    <source>
        <dbReference type="SMART" id="SM00562"/>
    </source>
</evidence>
<protein>
    <recommendedName>
        <fullName evidence="5">Nucleoside diphosphate kinase</fullName>
        <shortName evidence="5">NDK</shortName>
        <shortName evidence="5">NDP kinase</shortName>
        <ecNumber evidence="5">2.7.4.6</ecNumber>
    </recommendedName>
    <alternativeName>
        <fullName evidence="5">Nucleoside-2-P kinase</fullName>
    </alternativeName>
</protein>